<dbReference type="Pfam" id="PF00632">
    <property type="entry name" value="HECT"/>
    <property type="match status" value="1"/>
</dbReference>
<dbReference type="PANTHER" id="PTHR46654">
    <property type="entry name" value="E3 UBIQUITIN-PROTEIN LIGASE HECTD3"/>
    <property type="match status" value="1"/>
</dbReference>
<sequence length="84" mass="9170">AHTCYFILDLPTYSTVEIMYERLNYAITNCSSIDADVELNEAQNTSTILQDPEEEDAAVLNQQTQSSTNTSASSSTLTEAEAVS</sequence>
<dbReference type="InterPro" id="IPR042469">
    <property type="entry name" value="HECTD3"/>
</dbReference>
<dbReference type="SUPFAM" id="SSF56204">
    <property type="entry name" value="Hect, E3 ligase catalytic domain"/>
    <property type="match status" value="1"/>
</dbReference>
<evidence type="ECO:0000256" key="1">
    <source>
        <dbReference type="ARBA" id="ARBA00022786"/>
    </source>
</evidence>
<feature type="domain" description="HECT" evidence="4">
    <location>
        <begin position="1"/>
        <end position="40"/>
    </location>
</feature>
<accession>A0A8S2Q5F6</accession>
<gene>
    <name evidence="5" type="ORF">OVA965_LOCUS27800</name>
    <name evidence="6" type="ORF">TMI583_LOCUS28549</name>
</gene>
<dbReference type="InterPro" id="IPR035983">
    <property type="entry name" value="Hect_E3_ubiquitin_ligase"/>
</dbReference>
<evidence type="ECO:0000256" key="3">
    <source>
        <dbReference type="SAM" id="MobiDB-lite"/>
    </source>
</evidence>
<dbReference type="EMBL" id="CAJNOK010018557">
    <property type="protein sequence ID" value="CAF1284472.1"/>
    <property type="molecule type" value="Genomic_DNA"/>
</dbReference>
<dbReference type="EMBL" id="CAJOBA010040124">
    <property type="protein sequence ID" value="CAF4089457.1"/>
    <property type="molecule type" value="Genomic_DNA"/>
</dbReference>
<evidence type="ECO:0000313" key="6">
    <source>
        <dbReference type="EMBL" id="CAF4089457.1"/>
    </source>
</evidence>
<dbReference type="Gene3D" id="3.30.2410.10">
    <property type="entry name" value="Hect, E3 ligase catalytic domain"/>
    <property type="match status" value="1"/>
</dbReference>
<name>A0A8S2Q5F6_9BILA</name>
<feature type="compositionally biased region" description="Low complexity" evidence="3">
    <location>
        <begin position="59"/>
        <end position="84"/>
    </location>
</feature>
<reference evidence="6" key="1">
    <citation type="submission" date="2021-02" db="EMBL/GenBank/DDBJ databases">
        <authorList>
            <person name="Nowell W R."/>
        </authorList>
    </citation>
    <scope>NUCLEOTIDE SEQUENCE</scope>
</reference>
<dbReference type="Proteomes" id="UP000677228">
    <property type="component" value="Unassembled WGS sequence"/>
</dbReference>
<feature type="non-terminal residue" evidence="6">
    <location>
        <position position="1"/>
    </location>
</feature>
<feature type="region of interest" description="Disordered" evidence="3">
    <location>
        <begin position="44"/>
        <end position="84"/>
    </location>
</feature>
<keyword evidence="1 2" id="KW-0833">Ubl conjugation pathway</keyword>
<dbReference type="PANTHER" id="PTHR46654:SF1">
    <property type="entry name" value="E3 UBIQUITIN-PROTEIN LIGASE HECTD3"/>
    <property type="match status" value="1"/>
</dbReference>
<organism evidence="6 7">
    <name type="scientific">Didymodactylos carnosus</name>
    <dbReference type="NCBI Taxonomy" id="1234261"/>
    <lineage>
        <taxon>Eukaryota</taxon>
        <taxon>Metazoa</taxon>
        <taxon>Spiralia</taxon>
        <taxon>Gnathifera</taxon>
        <taxon>Rotifera</taxon>
        <taxon>Eurotatoria</taxon>
        <taxon>Bdelloidea</taxon>
        <taxon>Philodinida</taxon>
        <taxon>Philodinidae</taxon>
        <taxon>Didymodactylos</taxon>
    </lineage>
</organism>
<protein>
    <recommendedName>
        <fullName evidence="4">HECT domain-containing protein</fullName>
    </recommendedName>
</protein>
<dbReference type="GO" id="GO:0004842">
    <property type="term" value="F:ubiquitin-protein transferase activity"/>
    <property type="evidence" value="ECO:0007669"/>
    <property type="project" value="InterPro"/>
</dbReference>
<dbReference type="InterPro" id="IPR000569">
    <property type="entry name" value="HECT_dom"/>
</dbReference>
<comment type="caution">
    <text evidence="6">The sequence shown here is derived from an EMBL/GenBank/DDBJ whole genome shotgun (WGS) entry which is preliminary data.</text>
</comment>
<dbReference type="AlphaFoldDB" id="A0A8S2Q5F6"/>
<dbReference type="PROSITE" id="PS50237">
    <property type="entry name" value="HECT"/>
    <property type="match status" value="1"/>
</dbReference>
<evidence type="ECO:0000256" key="2">
    <source>
        <dbReference type="PROSITE-ProRule" id="PRU00104"/>
    </source>
</evidence>
<evidence type="ECO:0000313" key="5">
    <source>
        <dbReference type="EMBL" id="CAF1284472.1"/>
    </source>
</evidence>
<proteinExistence type="predicted"/>
<feature type="active site" description="Glycyl thioester intermediate" evidence="2">
    <location>
        <position position="4"/>
    </location>
</feature>
<evidence type="ECO:0000313" key="7">
    <source>
        <dbReference type="Proteomes" id="UP000682733"/>
    </source>
</evidence>
<evidence type="ECO:0000259" key="4">
    <source>
        <dbReference type="PROSITE" id="PS50237"/>
    </source>
</evidence>
<dbReference type="Proteomes" id="UP000682733">
    <property type="component" value="Unassembled WGS sequence"/>
</dbReference>